<dbReference type="InterPro" id="IPR000060">
    <property type="entry name" value="BCCT_transptr"/>
</dbReference>
<feature type="transmembrane region" description="Helical" evidence="8">
    <location>
        <begin position="265"/>
        <end position="289"/>
    </location>
</feature>
<feature type="transmembrane region" description="Helical" evidence="8">
    <location>
        <begin position="323"/>
        <end position="341"/>
    </location>
</feature>
<keyword evidence="4" id="KW-1003">Cell membrane</keyword>
<comment type="similarity">
    <text evidence="2">Belongs to the BCCT transporter (TC 2.A.15) family.</text>
</comment>
<dbReference type="EMBL" id="CP041614">
    <property type="protein sequence ID" value="QDO85985.1"/>
    <property type="molecule type" value="Genomic_DNA"/>
</dbReference>
<dbReference type="Pfam" id="PF02028">
    <property type="entry name" value="BCCT"/>
    <property type="match status" value="1"/>
</dbReference>
<evidence type="ECO:0000256" key="7">
    <source>
        <dbReference type="ARBA" id="ARBA00023136"/>
    </source>
</evidence>
<feature type="transmembrane region" description="Helical" evidence="8">
    <location>
        <begin position="148"/>
        <end position="166"/>
    </location>
</feature>
<keyword evidence="5 8" id="KW-0812">Transmembrane</keyword>
<dbReference type="PANTHER" id="PTHR30047">
    <property type="entry name" value="HIGH-AFFINITY CHOLINE TRANSPORT PROTEIN-RELATED"/>
    <property type="match status" value="1"/>
</dbReference>
<evidence type="ECO:0000256" key="3">
    <source>
        <dbReference type="ARBA" id="ARBA00022448"/>
    </source>
</evidence>
<keyword evidence="7 8" id="KW-0472">Membrane</keyword>
<evidence type="ECO:0000313" key="9">
    <source>
        <dbReference type="EMBL" id="QDO85985.1"/>
    </source>
</evidence>
<feature type="transmembrane region" description="Helical" evidence="8">
    <location>
        <begin position="396"/>
        <end position="423"/>
    </location>
</feature>
<feature type="transmembrane region" description="Helical" evidence="8">
    <location>
        <begin position="231"/>
        <end position="253"/>
    </location>
</feature>
<sequence length="528" mass="57496">MITNKESMTQGRMLFISTMSFIGLIVMSGIIFPDQLYTVGIGTMNYLTDTFGWIYMAGSFTYVMVMFYFAFSKYGSIKFGPDDAQPEFSTFSWIGMLFSAGMGTVMLYWGVAEPVYHYMNPLSTTGITPQTAAAAEFAMKQSFIHQGIQAWAAFSVVGLVLGYLMYRKNENGLISNILIPWGRDKANGTLGKIINIVCVFGAIAGISTSLGQSGLSLSVSFSYLFGTPDSAWLTFILVGVIVVITIACTTTGLEKGIKILSDCNAYLLIGLIILVAVVGPTTTMINVYFDTIGNYLNDFFQDSLMLPTFAAEEEASWIRGWPIYYYAWAIAWAPFVGPFIARVSKGRTVREFILGSMLIPCIGIFIWVAFFGTIGIQSEPEVLAAAAASSKAATFIVLEGFPMGTVISIGVVIALFTCFITSLNSSTYTLSSMCEDGTDNPSNKMKIIWVIAQAAMALTLMMGSKTGIDLLQSISLIFALPLMFVLFLCIVSTFKMFRAEFSEDQIEVEPSQQSSPVVDAAAQAEKAS</sequence>
<evidence type="ECO:0000256" key="1">
    <source>
        <dbReference type="ARBA" id="ARBA00004651"/>
    </source>
</evidence>
<comment type="subcellular location">
    <subcellularLocation>
        <location evidence="1">Cell membrane</location>
        <topology evidence="1">Multi-pass membrane protein</topology>
    </subcellularLocation>
</comment>
<keyword evidence="10" id="KW-1185">Reference proteome</keyword>
<evidence type="ECO:0000256" key="6">
    <source>
        <dbReference type="ARBA" id="ARBA00022989"/>
    </source>
</evidence>
<protein>
    <submittedName>
        <fullName evidence="9">BCCT family transporter</fullName>
    </submittedName>
</protein>
<evidence type="ECO:0000256" key="8">
    <source>
        <dbReference type="SAM" id="Phobius"/>
    </source>
</evidence>
<proteinExistence type="inferred from homology"/>
<evidence type="ECO:0000256" key="2">
    <source>
        <dbReference type="ARBA" id="ARBA00005658"/>
    </source>
</evidence>
<organism evidence="9 10">
    <name type="scientific">Shewanella psychropiezotolerans</name>
    <dbReference type="NCBI Taxonomy" id="2593655"/>
    <lineage>
        <taxon>Bacteria</taxon>
        <taxon>Pseudomonadati</taxon>
        <taxon>Pseudomonadota</taxon>
        <taxon>Gammaproteobacteria</taxon>
        <taxon>Alteromonadales</taxon>
        <taxon>Shewanellaceae</taxon>
        <taxon>Shewanella</taxon>
    </lineage>
</organism>
<dbReference type="RefSeq" id="WP_144048294.1">
    <property type="nucleotide sequence ID" value="NZ_CP041614.1"/>
</dbReference>
<gene>
    <name evidence="9" type="ORF">FM037_25440</name>
</gene>
<feature type="transmembrane region" description="Helical" evidence="8">
    <location>
        <begin position="470"/>
        <end position="491"/>
    </location>
</feature>
<dbReference type="Gene3D" id="1.20.1740.10">
    <property type="entry name" value="Amino acid/polyamine transporter I"/>
    <property type="match status" value="1"/>
</dbReference>
<feature type="transmembrane region" description="Helical" evidence="8">
    <location>
        <begin position="353"/>
        <end position="376"/>
    </location>
</feature>
<feature type="transmembrane region" description="Helical" evidence="8">
    <location>
        <begin position="91"/>
        <end position="111"/>
    </location>
</feature>
<evidence type="ECO:0000256" key="5">
    <source>
        <dbReference type="ARBA" id="ARBA00022692"/>
    </source>
</evidence>
<evidence type="ECO:0000313" key="10">
    <source>
        <dbReference type="Proteomes" id="UP000315947"/>
    </source>
</evidence>
<dbReference type="Proteomes" id="UP000315947">
    <property type="component" value="Chromosome"/>
</dbReference>
<feature type="transmembrane region" description="Helical" evidence="8">
    <location>
        <begin position="12"/>
        <end position="32"/>
    </location>
</feature>
<reference evidence="9 10" key="1">
    <citation type="submission" date="2019-07" db="EMBL/GenBank/DDBJ databases">
        <title>Shewanella sp. YLB-06 whole genomic sequence.</title>
        <authorList>
            <person name="Yu L."/>
        </authorList>
    </citation>
    <scope>NUCLEOTIDE SEQUENCE [LARGE SCALE GENOMIC DNA]</scope>
    <source>
        <strain evidence="9 10">YLB-06</strain>
    </source>
</reference>
<name>A0ABX5X3Q3_9GAMM</name>
<keyword evidence="6 8" id="KW-1133">Transmembrane helix</keyword>
<keyword evidence="3" id="KW-0813">Transport</keyword>
<dbReference type="PANTHER" id="PTHR30047:SF7">
    <property type="entry name" value="HIGH-AFFINITY CHOLINE TRANSPORT PROTEIN"/>
    <property type="match status" value="1"/>
</dbReference>
<feature type="transmembrane region" description="Helical" evidence="8">
    <location>
        <begin position="193"/>
        <end position="211"/>
    </location>
</feature>
<accession>A0ABX5X3Q3</accession>
<evidence type="ECO:0000256" key="4">
    <source>
        <dbReference type="ARBA" id="ARBA00022475"/>
    </source>
</evidence>
<feature type="transmembrane region" description="Helical" evidence="8">
    <location>
        <begin position="52"/>
        <end position="71"/>
    </location>
</feature>
<feature type="transmembrane region" description="Helical" evidence="8">
    <location>
        <begin position="447"/>
        <end position="464"/>
    </location>
</feature>